<dbReference type="Gene3D" id="1.10.630.10">
    <property type="entry name" value="Cytochrome P450"/>
    <property type="match status" value="1"/>
</dbReference>
<dbReference type="SMART" id="SM00369">
    <property type="entry name" value="LRR_TYP"/>
    <property type="match status" value="12"/>
</dbReference>
<dbReference type="SUPFAM" id="SSF48264">
    <property type="entry name" value="Cytochrome P450"/>
    <property type="match status" value="1"/>
</dbReference>
<organism evidence="5 6">
    <name type="scientific">Zingiber officinale</name>
    <name type="common">Ginger</name>
    <name type="synonym">Amomum zingiber</name>
    <dbReference type="NCBI Taxonomy" id="94328"/>
    <lineage>
        <taxon>Eukaryota</taxon>
        <taxon>Viridiplantae</taxon>
        <taxon>Streptophyta</taxon>
        <taxon>Embryophyta</taxon>
        <taxon>Tracheophyta</taxon>
        <taxon>Spermatophyta</taxon>
        <taxon>Magnoliopsida</taxon>
        <taxon>Liliopsida</taxon>
        <taxon>Zingiberales</taxon>
        <taxon>Zingiberaceae</taxon>
        <taxon>Zingiber</taxon>
    </lineage>
</organism>
<dbReference type="PRINTS" id="PR00019">
    <property type="entry name" value="LEURICHRPT"/>
</dbReference>
<dbReference type="Gene3D" id="3.80.10.10">
    <property type="entry name" value="Ribonuclease Inhibitor"/>
    <property type="match status" value="5"/>
</dbReference>
<dbReference type="PANTHER" id="PTHR48051">
    <property type="match status" value="1"/>
</dbReference>
<dbReference type="InterPro" id="IPR036396">
    <property type="entry name" value="Cyt_P450_sf"/>
</dbReference>
<dbReference type="Proteomes" id="UP000734854">
    <property type="component" value="Unassembled WGS sequence"/>
</dbReference>
<comment type="caution">
    <text evidence="5">The sequence shown here is derived from an EMBL/GenBank/DDBJ whole genome shotgun (WGS) entry which is preliminary data.</text>
</comment>
<protein>
    <submittedName>
        <fullName evidence="5">Uncharacterized protein</fullName>
    </submittedName>
</protein>
<dbReference type="PANTHER" id="PTHR48051:SF1">
    <property type="entry name" value="RAS SUPPRESSOR PROTEIN 1"/>
    <property type="match status" value="1"/>
</dbReference>
<keyword evidence="1" id="KW-0433">Leucine-rich repeat</keyword>
<dbReference type="SMART" id="SM00364">
    <property type="entry name" value="LRR_BAC"/>
    <property type="match status" value="11"/>
</dbReference>
<dbReference type="Pfam" id="PF00067">
    <property type="entry name" value="p450"/>
    <property type="match status" value="1"/>
</dbReference>
<dbReference type="InterPro" id="IPR032675">
    <property type="entry name" value="LRR_dom_sf"/>
</dbReference>
<proteinExistence type="inferred from homology"/>
<evidence type="ECO:0000313" key="5">
    <source>
        <dbReference type="EMBL" id="KAG6481186.1"/>
    </source>
</evidence>
<comment type="function">
    <text evidence="4">Leucine-rich repeat protein that likely mediates protein interactions, possibly in the context of signal transduction.</text>
</comment>
<dbReference type="SUPFAM" id="SSF52058">
    <property type="entry name" value="L domain-like"/>
    <property type="match status" value="2"/>
</dbReference>
<evidence type="ECO:0000256" key="3">
    <source>
        <dbReference type="ARBA" id="ARBA00023786"/>
    </source>
</evidence>
<dbReference type="PROSITE" id="PS51450">
    <property type="entry name" value="LRR"/>
    <property type="match status" value="2"/>
</dbReference>
<dbReference type="InterPro" id="IPR003591">
    <property type="entry name" value="Leu-rich_rpt_typical-subtyp"/>
</dbReference>
<dbReference type="InterPro" id="IPR001128">
    <property type="entry name" value="Cyt_P450"/>
</dbReference>
<dbReference type="GO" id="GO:0004497">
    <property type="term" value="F:monooxygenase activity"/>
    <property type="evidence" value="ECO:0007669"/>
    <property type="project" value="InterPro"/>
</dbReference>
<reference evidence="5 6" key="1">
    <citation type="submission" date="2020-08" db="EMBL/GenBank/DDBJ databases">
        <title>Plant Genome Project.</title>
        <authorList>
            <person name="Zhang R.-G."/>
        </authorList>
    </citation>
    <scope>NUCLEOTIDE SEQUENCE [LARGE SCALE GENOMIC DNA]</scope>
    <source>
        <tissue evidence="5">Rhizome</tissue>
    </source>
</reference>
<evidence type="ECO:0000256" key="1">
    <source>
        <dbReference type="ARBA" id="ARBA00022614"/>
    </source>
</evidence>
<evidence type="ECO:0000256" key="2">
    <source>
        <dbReference type="ARBA" id="ARBA00022737"/>
    </source>
</evidence>
<dbReference type="InterPro" id="IPR001611">
    <property type="entry name" value="Leu-rich_rpt"/>
</dbReference>
<keyword evidence="2" id="KW-0677">Repeat</keyword>
<dbReference type="Pfam" id="PF00560">
    <property type="entry name" value="LRR_1"/>
    <property type="match status" value="1"/>
</dbReference>
<dbReference type="GO" id="GO:0016705">
    <property type="term" value="F:oxidoreductase activity, acting on paired donors, with incorporation or reduction of molecular oxygen"/>
    <property type="evidence" value="ECO:0007669"/>
    <property type="project" value="InterPro"/>
</dbReference>
<dbReference type="GO" id="GO:0005737">
    <property type="term" value="C:cytoplasm"/>
    <property type="evidence" value="ECO:0007669"/>
    <property type="project" value="TreeGrafter"/>
</dbReference>
<name>A0A8J5KC22_ZINOF</name>
<dbReference type="Pfam" id="PF13855">
    <property type="entry name" value="LRR_8"/>
    <property type="match status" value="2"/>
</dbReference>
<gene>
    <name evidence="5" type="ORF">ZIOFF_057781</name>
</gene>
<dbReference type="InterPro" id="IPR050216">
    <property type="entry name" value="LRR_domain-containing"/>
</dbReference>
<keyword evidence="6" id="KW-1185">Reference proteome</keyword>
<evidence type="ECO:0000313" key="6">
    <source>
        <dbReference type="Proteomes" id="UP000734854"/>
    </source>
</evidence>
<dbReference type="EMBL" id="JACMSC010000016">
    <property type="protein sequence ID" value="KAG6481186.1"/>
    <property type="molecule type" value="Genomic_DNA"/>
</dbReference>
<accession>A0A8J5KC22</accession>
<dbReference type="AlphaFoldDB" id="A0A8J5KC22"/>
<sequence>MRNRSGIVKNSAEIIAKTSFGISEEKGNRLFKKQQMLFRRDPVLQEGDSEAEQQHDLLRQLLEAENRDGRRRKFAARGFMDEYKTFFFTGHETTALALCWPLIFLALHPKWQSILREEVELVSVGRPFDSDVLSRELPDELYGSLESNAEDDKWWEAVDLQKLILAHNNLEILKEDLKNLNMLTVLNVSHNKLCSLPAAVGELTLLKALDVSFNMISSIPEEIGSATSLVKLDCSNNQLRKLPCSLGSCLDLSELKASNNCLAELPDELANCSKLIKLDVEGNKLTSFTESMLISWTSLTELNAAKNQVTCIPHSIGLLTKLIRLDLHQNKISSIPSSIMGCCLLAEFYMGTNLLSTLPAEIGALSRLGTLDLHANQLKEFPVEACRLQLSALDLSNNTLSGLPAEIGTMTTLRKLLLTGNPIRTLRSSLVSGPTPMLLKYLRSRLSADEESGLGTSKTMKDDQIARAARLSLSSKELTLSGLGLTTVPPSVWETEELVKVDISRNSIEVLPSELSTCSSLQTLIISGNKIKEWPGAVLSALPNLSCLKLDNNPLSQIPSNGLECLTTIRILDLSGNKSSLPESFSFSSVPQLEELYLRRMQLSELPPGLLTLQRLKILDLSQNNLVSVPQEIKGLISIIELDVSDNNITALPPEMVWLLSLSTSY</sequence>
<dbReference type="GO" id="GO:0020037">
    <property type="term" value="F:heme binding"/>
    <property type="evidence" value="ECO:0007669"/>
    <property type="project" value="InterPro"/>
</dbReference>
<comment type="similarity">
    <text evidence="3">Belongs to the SHOC2 family.</text>
</comment>
<evidence type="ECO:0000256" key="4">
    <source>
        <dbReference type="ARBA" id="ARBA00037519"/>
    </source>
</evidence>
<dbReference type="GO" id="GO:0005506">
    <property type="term" value="F:iron ion binding"/>
    <property type="evidence" value="ECO:0007669"/>
    <property type="project" value="InterPro"/>
</dbReference>